<evidence type="ECO:0000313" key="3">
    <source>
        <dbReference type="Proteomes" id="UP000612808"/>
    </source>
</evidence>
<dbReference type="Proteomes" id="UP000612808">
    <property type="component" value="Unassembled WGS sequence"/>
</dbReference>
<feature type="transmembrane region" description="Helical" evidence="1">
    <location>
        <begin position="182"/>
        <end position="203"/>
    </location>
</feature>
<gene>
    <name evidence="2" type="ORF">Aru02nite_38520</name>
</gene>
<feature type="transmembrane region" description="Helical" evidence="1">
    <location>
        <begin position="155"/>
        <end position="176"/>
    </location>
</feature>
<dbReference type="InterPro" id="IPR026467">
    <property type="entry name" value="Ser/Gly_Cys_C_dom"/>
</dbReference>
<proteinExistence type="predicted"/>
<feature type="transmembrane region" description="Helical" evidence="1">
    <location>
        <begin position="15"/>
        <end position="34"/>
    </location>
</feature>
<keyword evidence="3" id="KW-1185">Reference proteome</keyword>
<name>A0A8J3JDT2_9ACTN</name>
<dbReference type="RefSeq" id="WP_203659490.1">
    <property type="nucleotide sequence ID" value="NZ_BAAAZM010000008.1"/>
</dbReference>
<sequence>MQGFADGAWRIGDGAFLVAYVVLVVVSTAGVALLRRVVPERLSTMDGVVARLDGAPLEVAYLNAGRDLVVLAACAALRAVDALDVRADGALAARPVPLPDDLPRLSVRVHAAAGDGRHQRYLRAHRRIVDELDAVAARVGRLGLTPQAVPRWRRYAWLVALPVLALGVARLVAGTGTPEQALYLKLLMLVEIVGTVVLTILVAPRVRGGHGHRSAVLRRLRARHGDLAPGMRPSWRTYGPAGAALSVALYGHEAVAVADPDLAAHLPVRKDAVMRRAFRPKPATGYAAGTAAASGALFTSGLGGGCGGGDAGGHGCGGHGCGGGGCGGGGCGGCGG</sequence>
<accession>A0A8J3JDT2</accession>
<organism evidence="2 3">
    <name type="scientific">Actinocatenispora rupis</name>
    <dbReference type="NCBI Taxonomy" id="519421"/>
    <lineage>
        <taxon>Bacteria</taxon>
        <taxon>Bacillati</taxon>
        <taxon>Actinomycetota</taxon>
        <taxon>Actinomycetes</taxon>
        <taxon>Micromonosporales</taxon>
        <taxon>Micromonosporaceae</taxon>
        <taxon>Actinocatenispora</taxon>
    </lineage>
</organism>
<keyword evidence="1" id="KW-0472">Membrane</keyword>
<protein>
    <recommendedName>
        <fullName evidence="4">TIGR04222 domain-containing protein</fullName>
    </recommendedName>
</protein>
<evidence type="ECO:0000256" key="1">
    <source>
        <dbReference type="SAM" id="Phobius"/>
    </source>
</evidence>
<evidence type="ECO:0008006" key="4">
    <source>
        <dbReference type="Google" id="ProtNLM"/>
    </source>
</evidence>
<keyword evidence="1" id="KW-1133">Transmembrane helix</keyword>
<dbReference type="AlphaFoldDB" id="A0A8J3JDT2"/>
<keyword evidence="1" id="KW-0812">Transmembrane</keyword>
<reference evidence="2" key="1">
    <citation type="submission" date="2021-01" db="EMBL/GenBank/DDBJ databases">
        <title>Whole genome shotgun sequence of Actinocatenispora rupis NBRC 107355.</title>
        <authorList>
            <person name="Komaki H."/>
            <person name="Tamura T."/>
        </authorList>
    </citation>
    <scope>NUCLEOTIDE SEQUENCE</scope>
    <source>
        <strain evidence="2">NBRC 107355</strain>
    </source>
</reference>
<dbReference type="EMBL" id="BOMB01000021">
    <property type="protein sequence ID" value="GID12963.1"/>
    <property type="molecule type" value="Genomic_DNA"/>
</dbReference>
<evidence type="ECO:0000313" key="2">
    <source>
        <dbReference type="EMBL" id="GID12963.1"/>
    </source>
</evidence>
<comment type="caution">
    <text evidence="2">The sequence shown here is derived from an EMBL/GenBank/DDBJ whole genome shotgun (WGS) entry which is preliminary data.</text>
</comment>
<dbReference type="NCBIfam" id="TIGR04222">
    <property type="entry name" value="near_uncomplex"/>
    <property type="match status" value="1"/>
</dbReference>